<protein>
    <recommendedName>
        <fullName evidence="2">DUF1127 domain-containing protein</fullName>
    </recommendedName>
</protein>
<name>A0A0F8W5A7_9ZZZZ</name>
<organism evidence="1">
    <name type="scientific">marine sediment metagenome</name>
    <dbReference type="NCBI Taxonomy" id="412755"/>
    <lineage>
        <taxon>unclassified sequences</taxon>
        <taxon>metagenomes</taxon>
        <taxon>ecological metagenomes</taxon>
    </lineage>
</organism>
<gene>
    <name evidence="1" type="ORF">LCGC14_3111430</name>
</gene>
<evidence type="ECO:0008006" key="2">
    <source>
        <dbReference type="Google" id="ProtNLM"/>
    </source>
</evidence>
<accession>A0A0F8W5A7</accession>
<comment type="caution">
    <text evidence="1">The sequence shown here is derived from an EMBL/GenBank/DDBJ whole genome shotgun (WGS) entry which is preliminary data.</text>
</comment>
<proteinExistence type="predicted"/>
<dbReference type="EMBL" id="LAZR01067338">
    <property type="protein sequence ID" value="KKK51788.1"/>
    <property type="molecule type" value="Genomic_DNA"/>
</dbReference>
<dbReference type="AlphaFoldDB" id="A0A0F8W5A7"/>
<feature type="non-terminal residue" evidence="1">
    <location>
        <position position="1"/>
    </location>
</feature>
<reference evidence="1" key="1">
    <citation type="journal article" date="2015" name="Nature">
        <title>Complex archaea that bridge the gap between prokaryotes and eukaryotes.</title>
        <authorList>
            <person name="Spang A."/>
            <person name="Saw J.H."/>
            <person name="Jorgensen S.L."/>
            <person name="Zaremba-Niedzwiedzka K."/>
            <person name="Martijn J."/>
            <person name="Lind A.E."/>
            <person name="van Eijk R."/>
            <person name="Schleper C."/>
            <person name="Guy L."/>
            <person name="Ettema T.J."/>
        </authorList>
    </citation>
    <scope>NUCLEOTIDE SEQUENCE</scope>
</reference>
<evidence type="ECO:0000313" key="1">
    <source>
        <dbReference type="EMBL" id="KKK51788.1"/>
    </source>
</evidence>
<sequence length="58" mass="6313">AAGKVGSLLARGVTQMQISRMQSVLNSMSDDQLERAGIKRNQIPQHAEALVTEEYDGL</sequence>